<organism evidence="4 5">
    <name type="scientific">Tessaracoccus lapidicaptus</name>
    <dbReference type="NCBI Taxonomy" id="1427523"/>
    <lineage>
        <taxon>Bacteria</taxon>
        <taxon>Bacillati</taxon>
        <taxon>Actinomycetota</taxon>
        <taxon>Actinomycetes</taxon>
        <taxon>Propionibacteriales</taxon>
        <taxon>Propionibacteriaceae</taxon>
        <taxon>Tessaracoccus</taxon>
    </lineage>
</organism>
<dbReference type="InterPro" id="IPR000182">
    <property type="entry name" value="GNAT_dom"/>
</dbReference>
<dbReference type="Proteomes" id="UP000093501">
    <property type="component" value="Unassembled WGS sequence"/>
</dbReference>
<reference evidence="5" key="1">
    <citation type="submission" date="2016-07" db="EMBL/GenBank/DDBJ databases">
        <authorList>
            <person name="Florea S."/>
            <person name="Webb J.S."/>
            <person name="Jaromczyk J."/>
            <person name="Schardl C.L."/>
        </authorList>
    </citation>
    <scope>NUCLEOTIDE SEQUENCE [LARGE SCALE GENOMIC DNA]</scope>
    <source>
        <strain evidence="5">IPBSL-7</strain>
    </source>
</reference>
<dbReference type="InterPro" id="IPR050832">
    <property type="entry name" value="Bact_Acetyltransf"/>
</dbReference>
<dbReference type="SUPFAM" id="SSF55729">
    <property type="entry name" value="Acyl-CoA N-acyltransferases (Nat)"/>
    <property type="match status" value="1"/>
</dbReference>
<gene>
    <name evidence="4" type="ORF">BCR15_03700</name>
</gene>
<dbReference type="CDD" id="cd04301">
    <property type="entry name" value="NAT_SF"/>
    <property type="match status" value="1"/>
</dbReference>
<dbReference type="InterPro" id="IPR016181">
    <property type="entry name" value="Acyl_CoA_acyltransferase"/>
</dbReference>
<dbReference type="Gene3D" id="3.40.630.30">
    <property type="match status" value="1"/>
</dbReference>
<feature type="domain" description="N-acetyltransferase" evidence="3">
    <location>
        <begin position="27"/>
        <end position="172"/>
    </location>
</feature>
<keyword evidence="5" id="KW-1185">Reference proteome</keyword>
<evidence type="ECO:0000256" key="1">
    <source>
        <dbReference type="ARBA" id="ARBA00022679"/>
    </source>
</evidence>
<evidence type="ECO:0000313" key="4">
    <source>
        <dbReference type="EMBL" id="OCL33757.1"/>
    </source>
</evidence>
<name>A0A1C0ALT0_9ACTN</name>
<evidence type="ECO:0000313" key="5">
    <source>
        <dbReference type="Proteomes" id="UP000093501"/>
    </source>
</evidence>
<keyword evidence="2" id="KW-0012">Acyltransferase</keyword>
<evidence type="ECO:0000259" key="3">
    <source>
        <dbReference type="PROSITE" id="PS51186"/>
    </source>
</evidence>
<dbReference type="EMBL" id="MBQD01000021">
    <property type="protein sequence ID" value="OCL33757.1"/>
    <property type="molecule type" value="Genomic_DNA"/>
</dbReference>
<dbReference type="Pfam" id="PF00583">
    <property type="entry name" value="Acetyltransf_1"/>
    <property type="match status" value="1"/>
</dbReference>
<sequence>MVAPVISAPEPADAEAWFDFIVAQQAETYAGIVPDDFVARQSVYRQEWVPGLAASFAAPGSAWRVVAKLDGAIVGAASVVDGPQDWEIGAGLVPAPAGRELERLYVAPEWHGRGLGAQLLELVDDGRDLYLWLIDGNERARAFYRRRGFVDLPESLRTSESWGGVAMHRMVRRAPVA</sequence>
<keyword evidence="1" id="KW-0808">Transferase</keyword>
<comment type="caution">
    <text evidence="4">The sequence shown here is derived from an EMBL/GenBank/DDBJ whole genome shotgun (WGS) entry which is preliminary data.</text>
</comment>
<dbReference type="RefSeq" id="WP_068751515.1">
    <property type="nucleotide sequence ID" value="NZ_MBQD01000021.1"/>
</dbReference>
<protein>
    <recommendedName>
        <fullName evidence="3">N-acetyltransferase domain-containing protein</fullName>
    </recommendedName>
</protein>
<accession>A0A1C0ALT0</accession>
<proteinExistence type="predicted"/>
<dbReference type="PANTHER" id="PTHR43877">
    <property type="entry name" value="AMINOALKYLPHOSPHONATE N-ACETYLTRANSFERASE-RELATED-RELATED"/>
    <property type="match status" value="1"/>
</dbReference>
<dbReference type="AlphaFoldDB" id="A0A1C0ALT0"/>
<evidence type="ECO:0000256" key="2">
    <source>
        <dbReference type="ARBA" id="ARBA00023315"/>
    </source>
</evidence>
<dbReference type="PROSITE" id="PS51186">
    <property type="entry name" value="GNAT"/>
    <property type="match status" value="1"/>
</dbReference>
<dbReference type="GO" id="GO:0016747">
    <property type="term" value="F:acyltransferase activity, transferring groups other than amino-acyl groups"/>
    <property type="evidence" value="ECO:0007669"/>
    <property type="project" value="InterPro"/>
</dbReference>